<dbReference type="Proteomes" id="UP000634206">
    <property type="component" value="Unassembled WGS sequence"/>
</dbReference>
<proteinExistence type="predicted"/>
<keyword evidence="3" id="KW-1185">Reference proteome</keyword>
<sequence>MLSRVADSLIWHSRYIERAENLARLVAVSDHDSLDSATMMNRSTAPALYAAGAEQAYAEALGVAEMDELEIGNFIAFSELNPDSIRTCIAHARENARMVRDQISDDMWLECNRFHLYVKSEKAMQLWKAHPDEFYNRVIKFCLLYQGLTDSTILHDEGWHFVLLGRYLERVDKTSRIIDMLHATSNPDRAQLISVLSSCSGFSAFRTEYRGDINLENVVSFLLFSQSFPRSIRFCLRQLDDTLHAVSGMPNGSFSNEAERLTGSLLAKLNYTSLSSIWEQGLHQFIDALQSDLNEIGQQIFETYVLLAPDRDAPPVGAPIWQQYQQQQQQQQ</sequence>
<dbReference type="Pfam" id="PF04168">
    <property type="entry name" value="Alpha-E"/>
    <property type="match status" value="1"/>
</dbReference>
<dbReference type="RefSeq" id="WP_309488641.1">
    <property type="nucleotide sequence ID" value="NZ_JAENIG010000002.1"/>
</dbReference>
<dbReference type="InterPro" id="IPR007296">
    <property type="entry name" value="DUF403"/>
</dbReference>
<name>A0AAE2SA42_9BACT</name>
<dbReference type="InterPro" id="IPR051680">
    <property type="entry name" value="ATP-dep_Glu-Cys_Ligase-2"/>
</dbReference>
<feature type="domain" description="DUF403" evidence="1">
    <location>
        <begin position="1"/>
        <end position="304"/>
    </location>
</feature>
<comment type="caution">
    <text evidence="2">The sequence shown here is derived from an EMBL/GenBank/DDBJ whole genome shotgun (WGS) entry which is preliminary data.</text>
</comment>
<evidence type="ECO:0000259" key="1">
    <source>
        <dbReference type="Pfam" id="PF04168"/>
    </source>
</evidence>
<dbReference type="PANTHER" id="PTHR34595:SF7">
    <property type="entry name" value="SLL1039 PROTEIN"/>
    <property type="match status" value="1"/>
</dbReference>
<dbReference type="PANTHER" id="PTHR34595">
    <property type="entry name" value="BLR5612 PROTEIN"/>
    <property type="match status" value="1"/>
</dbReference>
<evidence type="ECO:0000313" key="3">
    <source>
        <dbReference type="Proteomes" id="UP000634206"/>
    </source>
</evidence>
<dbReference type="EMBL" id="JAENIG010000002">
    <property type="protein sequence ID" value="MBK1854033.1"/>
    <property type="molecule type" value="Genomic_DNA"/>
</dbReference>
<reference evidence="2" key="1">
    <citation type="submission" date="2021-01" db="EMBL/GenBank/DDBJ databases">
        <title>Modified the classification status of verrucomicrobia.</title>
        <authorList>
            <person name="Feng X."/>
        </authorList>
    </citation>
    <scope>NUCLEOTIDE SEQUENCE</scope>
    <source>
        <strain evidence="2">5K15</strain>
    </source>
</reference>
<evidence type="ECO:0000313" key="2">
    <source>
        <dbReference type="EMBL" id="MBK1854033.1"/>
    </source>
</evidence>
<protein>
    <submittedName>
        <fullName evidence="2">Alpha-E domain-containing protein</fullName>
    </submittedName>
</protein>
<dbReference type="AlphaFoldDB" id="A0AAE2SA42"/>
<gene>
    <name evidence="2" type="ORF">JIN83_03630</name>
</gene>
<accession>A0AAE2SA42</accession>
<organism evidence="2 3">
    <name type="scientific">Oceaniferula flava</name>
    <dbReference type="NCBI Taxonomy" id="2800421"/>
    <lineage>
        <taxon>Bacteria</taxon>
        <taxon>Pseudomonadati</taxon>
        <taxon>Verrucomicrobiota</taxon>
        <taxon>Verrucomicrobiia</taxon>
        <taxon>Verrucomicrobiales</taxon>
        <taxon>Verrucomicrobiaceae</taxon>
        <taxon>Oceaniferula</taxon>
    </lineage>
</organism>